<evidence type="ECO:0000313" key="3">
    <source>
        <dbReference type="Proteomes" id="UP000270094"/>
    </source>
</evidence>
<protein>
    <submittedName>
        <fullName evidence="2">Uncharacterized protein</fullName>
    </submittedName>
</protein>
<feature type="region of interest" description="Disordered" evidence="1">
    <location>
        <begin position="138"/>
        <end position="158"/>
    </location>
</feature>
<reference evidence="2 3" key="1">
    <citation type="submission" date="2018-11" db="EMBL/GenBank/DDBJ databases">
        <authorList>
            <consortium name="Pathogen Informatics"/>
        </authorList>
    </citation>
    <scope>NUCLEOTIDE SEQUENCE [LARGE SCALE GENOMIC DNA]</scope>
</reference>
<sequence length="170" mass="17515">MHKYDASIATHKIIEDDASRQPGSLGKSPSLPAQKMLVQRGPGATGSVMKVVRGTGPGQQILRVVRPLSSVAGGATLPTVVKPGPGAKTIFLSKGGTQQKVMYVQGGVPVAPPGVMLSRAGVAMTGGVDQQGTLPIAPHQQSSISTQGTTYTAPSNSRQNDEVCLIHLRA</sequence>
<gene>
    <name evidence="2" type="ORF">SVUK_LOCUS7757</name>
</gene>
<proteinExistence type="predicted"/>
<dbReference type="Proteomes" id="UP000270094">
    <property type="component" value="Unassembled WGS sequence"/>
</dbReference>
<evidence type="ECO:0000256" key="1">
    <source>
        <dbReference type="SAM" id="MobiDB-lite"/>
    </source>
</evidence>
<keyword evidence="3" id="KW-1185">Reference proteome</keyword>
<organism evidence="2 3">
    <name type="scientific">Strongylus vulgaris</name>
    <name type="common">Blood worm</name>
    <dbReference type="NCBI Taxonomy" id="40348"/>
    <lineage>
        <taxon>Eukaryota</taxon>
        <taxon>Metazoa</taxon>
        <taxon>Ecdysozoa</taxon>
        <taxon>Nematoda</taxon>
        <taxon>Chromadorea</taxon>
        <taxon>Rhabditida</taxon>
        <taxon>Rhabditina</taxon>
        <taxon>Rhabditomorpha</taxon>
        <taxon>Strongyloidea</taxon>
        <taxon>Strongylidae</taxon>
        <taxon>Strongylus</taxon>
    </lineage>
</organism>
<accession>A0A3P7IZS6</accession>
<name>A0A3P7IZS6_STRVU</name>
<evidence type="ECO:0000313" key="2">
    <source>
        <dbReference type="EMBL" id="VDM72759.1"/>
    </source>
</evidence>
<dbReference type="AlphaFoldDB" id="A0A3P7IZS6"/>
<dbReference type="EMBL" id="UYYB01027103">
    <property type="protein sequence ID" value="VDM72759.1"/>
    <property type="molecule type" value="Genomic_DNA"/>
</dbReference>